<organism evidence="5 6">
    <name type="scientific">Zingiber officinale</name>
    <name type="common">Ginger</name>
    <name type="synonym">Amomum zingiber</name>
    <dbReference type="NCBI Taxonomy" id="94328"/>
    <lineage>
        <taxon>Eukaryota</taxon>
        <taxon>Viridiplantae</taxon>
        <taxon>Streptophyta</taxon>
        <taxon>Embryophyta</taxon>
        <taxon>Tracheophyta</taxon>
        <taxon>Spermatophyta</taxon>
        <taxon>Magnoliopsida</taxon>
        <taxon>Liliopsida</taxon>
        <taxon>Zingiberales</taxon>
        <taxon>Zingiberaceae</taxon>
        <taxon>Zingiber</taxon>
    </lineage>
</organism>
<keyword evidence="6" id="KW-1185">Reference proteome</keyword>
<evidence type="ECO:0000256" key="4">
    <source>
        <dbReference type="SAM" id="MobiDB-lite"/>
    </source>
</evidence>
<dbReference type="Pfam" id="PF06273">
    <property type="entry name" value="eIF-4B"/>
    <property type="match status" value="1"/>
</dbReference>
<evidence type="ECO:0000256" key="1">
    <source>
        <dbReference type="ARBA" id="ARBA00005921"/>
    </source>
</evidence>
<feature type="compositionally biased region" description="Basic and acidic residues" evidence="4">
    <location>
        <begin position="1411"/>
        <end position="1434"/>
    </location>
</feature>
<dbReference type="EMBL" id="JACMSC010000009">
    <property type="protein sequence ID" value="KAG6507377.1"/>
    <property type="molecule type" value="Genomic_DNA"/>
</dbReference>
<feature type="coiled-coil region" evidence="3">
    <location>
        <begin position="159"/>
        <end position="186"/>
    </location>
</feature>
<feature type="region of interest" description="Disordered" evidence="4">
    <location>
        <begin position="1332"/>
        <end position="1554"/>
    </location>
</feature>
<dbReference type="PANTHER" id="PTHR31580:SF4">
    <property type="entry name" value="FILAMENT-LIKE PLANT PROTEIN 6"/>
    <property type="match status" value="1"/>
</dbReference>
<feature type="coiled-coil region" evidence="3">
    <location>
        <begin position="889"/>
        <end position="1038"/>
    </location>
</feature>
<feature type="coiled-coil region" evidence="3">
    <location>
        <begin position="398"/>
        <end position="461"/>
    </location>
</feature>
<feature type="compositionally biased region" description="Basic and acidic residues" evidence="4">
    <location>
        <begin position="1336"/>
        <end position="1348"/>
    </location>
</feature>
<feature type="region of interest" description="Disordered" evidence="4">
    <location>
        <begin position="1122"/>
        <end position="1144"/>
    </location>
</feature>
<protein>
    <submittedName>
        <fullName evidence="5">Uncharacterized protein</fullName>
    </submittedName>
</protein>
<accession>A0A8J5GGZ3</accession>
<evidence type="ECO:0000256" key="2">
    <source>
        <dbReference type="ARBA" id="ARBA00023054"/>
    </source>
</evidence>
<feature type="region of interest" description="Disordered" evidence="4">
    <location>
        <begin position="1582"/>
        <end position="1604"/>
    </location>
</feature>
<feature type="region of interest" description="Disordered" evidence="4">
    <location>
        <begin position="1266"/>
        <end position="1300"/>
    </location>
</feature>
<dbReference type="InterPro" id="IPR008587">
    <property type="entry name" value="FPP_plant"/>
</dbReference>
<dbReference type="Pfam" id="PF05911">
    <property type="entry name" value="FPP"/>
    <property type="match status" value="1"/>
</dbReference>
<keyword evidence="2 3" id="KW-0175">Coiled coil</keyword>
<comment type="similarity">
    <text evidence="1">Belongs to the FPP family.</text>
</comment>
<feature type="coiled-coil region" evidence="3">
    <location>
        <begin position="262"/>
        <end position="338"/>
    </location>
</feature>
<reference evidence="5 6" key="1">
    <citation type="submission" date="2020-08" db="EMBL/GenBank/DDBJ databases">
        <title>Plant Genome Project.</title>
        <authorList>
            <person name="Zhang R.-G."/>
        </authorList>
    </citation>
    <scope>NUCLEOTIDE SEQUENCE [LARGE SCALE GENOMIC DNA]</scope>
    <source>
        <tissue evidence="5">Rhizome</tissue>
    </source>
</reference>
<evidence type="ECO:0000313" key="6">
    <source>
        <dbReference type="Proteomes" id="UP000734854"/>
    </source>
</evidence>
<dbReference type="Proteomes" id="UP000734854">
    <property type="component" value="Unassembled WGS sequence"/>
</dbReference>
<evidence type="ECO:0000313" key="5">
    <source>
        <dbReference type="EMBL" id="KAG6507377.1"/>
    </source>
</evidence>
<dbReference type="InterPro" id="IPR010433">
    <property type="entry name" value="EIF-4B_pln"/>
</dbReference>
<name>A0A8J5GGZ3_ZINOF</name>
<feature type="compositionally biased region" description="Basic and acidic residues" evidence="4">
    <location>
        <begin position="1457"/>
        <end position="1500"/>
    </location>
</feature>
<comment type="caution">
    <text evidence="5">The sequence shown here is derived from an EMBL/GenBank/DDBJ whole genome shotgun (WGS) entry which is preliminary data.</text>
</comment>
<dbReference type="PANTHER" id="PTHR31580">
    <property type="entry name" value="FILAMENT-LIKE PLANT PROTEIN 4"/>
    <property type="match status" value="1"/>
</dbReference>
<sequence length="1711" mass="190815">MQTVLEAEGDVTDPLSSAPFRQPANPLTVRCRSDGRGRHCQRSVGYHSAWSPSPCRRLVVLPLRKRPPPRGCRCGNLKPRQEEAERRNWRSSNCFLLFRTSSRISALDFLDRIPNLKRFKLHEASGNPCALAVREQLSTQDVSNITNYVQISAETYANLIDLEDQVKILNEKLSAAENEITTKDNLVKQHVKVSEEAILGWEKAEAESSALKNQLESVTLLKLTAEERASHLDGALKECMKQIRNVKEESEQKLHDVVFAKTKQWEKVKAGLEEKLTDFEQELLRASAENDALSRSLQERSDILMEVNNQKMEADTEIELLKINIQSCEKEIRSLKYELHVISKELEIRNEEKSMSIKSADVTNKQHLEDVKKISKLEAECQRLRCLVRKKLPGPAALAQMKLEVENLGRDNAESKLRRSPSRNPSLHLMPTAADYASDSIHSLKKENEFLTARLYAIEEETKMLTEALSERNGELQITRSMFAKTASRLQSVEAQFRSFSQHKISPKPSIGISFDSTLRQYESNPRSFTSTSEDGTDVDTTYSESLATTLLPDQSQFSSEKETNLELMDDFLEMEKLACLTSRPKDMRATASSHEFDTVETQNADVGTLDVQNDNTKTELLMSGKRENGHFPDNEGELERNELGSPLVKLQSRIVSIFESLPQDIDAAKVLDDIRYIIQDTQEKLLGHSVSCVIKESNIGDASCEKQSSNTDMDELINIRIYSEKENNSFPDDKHFLNQEVKNAISEIQNFVLFLGKEAAEPQYRSSDVQGLSEKIQQFSHYVKKIVCNEESLSDLIGVLSEVLSEASKLGLRIIFGMRSEWEGNSSDCIDKVTLLENGVTQQELTDENVSGNFNALTQSSSHPEIEGPNGENCEERNMMTQLSLEEVQQMRIEKEKLQVELSTYTELLEATKTRLIGTEQRLEVLKSELAASQKSNSLSETQLKCMTVSYNLLESHTNELEAEVDQLHIEVQTLNNEPQVERELHQDDLAKLKELQEKTERTEQSTRISDSDADTIKNQEKDIAAATEKLVECQETILLLGRQLQALRPPTEKLEPCPNTIHQMNDQDAHVPVALNKTTQSVPEAESTPVTVNELLLDGPCSPINQSDAEASHLLKSPLNSKLQKHRSPGSSSPNAFPEKHGRGFSRFFSKGKGDNYYSSQSSAFHILSEEMQMMSQLWFFFPCTFLYVILGEGDQSRNANADYLLGAWKRFLSHRVERSLASRARETITMAASVSAWSKPGAWALDAEEHDAASSVGNDLDFSAPLPGLQQQPDFPSLATAAASRTSKKKKKAQPVSLAEFTTGKPVSYGAGGRALAPAALTPEELLALPTGPRERSAEELERSSSRGFGYSYGARGRANGEEANPNRWGSARVSDEPRRGGFGGSNRELEPSRADEIDDWGAAKKSSMPERRERVGGGRVSFESHSRADESNSWISNKSVAPPRGGGLSGSREIVRGYDMLNKEGSDSGRADSETWGRKKDFAAPDGWKKEEEPRNGGRRRIVLQPRSLPLSNGENLKPVEGEQNMVSPEKKSKASNPFGAARPREEVLAEKGQDWKEIEEKLESTKIRDVHRESLSFGKKGSETSNGSADSDKAWRKPLTTEASSPARFSFSLAGSRLSAIASDTVLAETLFLAEIRFSLSLTSRKTPSLSREAPSLAKTPFRTAKTSFAQRGLAVLSARRLYSSRVVSLRPSPQPVGTVVKCCLV</sequence>
<dbReference type="GO" id="GO:0003743">
    <property type="term" value="F:translation initiation factor activity"/>
    <property type="evidence" value="ECO:0007669"/>
    <property type="project" value="InterPro"/>
</dbReference>
<evidence type="ECO:0000256" key="3">
    <source>
        <dbReference type="SAM" id="Coils"/>
    </source>
</evidence>
<proteinExistence type="inferred from homology"/>
<feature type="compositionally biased region" description="Low complexity" evidence="4">
    <location>
        <begin position="1349"/>
        <end position="1361"/>
    </location>
</feature>
<gene>
    <name evidence="5" type="ORF">ZIOFF_032719</name>
</gene>